<accession>A0A4Y3K9S5</accession>
<keyword evidence="3" id="KW-1185">Reference proteome</keyword>
<protein>
    <recommendedName>
        <fullName evidence="4">DUF559 domain-containing protein</fullName>
    </recommendedName>
</protein>
<evidence type="ECO:0000256" key="1">
    <source>
        <dbReference type="SAM" id="MobiDB-lite"/>
    </source>
</evidence>
<dbReference type="Proteomes" id="UP000315842">
    <property type="component" value="Unassembled WGS sequence"/>
</dbReference>
<dbReference type="EMBL" id="BJLP01000001">
    <property type="protein sequence ID" value="GEA79570.1"/>
    <property type="molecule type" value="Genomic_DNA"/>
</dbReference>
<comment type="caution">
    <text evidence="2">The sequence shown here is derived from an EMBL/GenBank/DDBJ whole genome shotgun (WGS) entry which is preliminary data.</text>
</comment>
<evidence type="ECO:0000313" key="3">
    <source>
        <dbReference type="Proteomes" id="UP000315842"/>
    </source>
</evidence>
<evidence type="ECO:0008006" key="4">
    <source>
        <dbReference type="Google" id="ProtNLM"/>
    </source>
</evidence>
<dbReference type="InterPro" id="IPR011335">
    <property type="entry name" value="Restrct_endonuc-II-like"/>
</dbReference>
<organism evidence="2 3">
    <name type="scientific">Cellulomonas uda</name>
    <dbReference type="NCBI Taxonomy" id="1714"/>
    <lineage>
        <taxon>Bacteria</taxon>
        <taxon>Bacillati</taxon>
        <taxon>Actinomycetota</taxon>
        <taxon>Actinomycetes</taxon>
        <taxon>Micrococcales</taxon>
        <taxon>Cellulomonadaceae</taxon>
        <taxon>Cellulomonas</taxon>
    </lineage>
</organism>
<feature type="region of interest" description="Disordered" evidence="1">
    <location>
        <begin position="274"/>
        <end position="296"/>
    </location>
</feature>
<feature type="compositionally biased region" description="Pro residues" evidence="1">
    <location>
        <begin position="277"/>
        <end position="288"/>
    </location>
</feature>
<evidence type="ECO:0000313" key="2">
    <source>
        <dbReference type="EMBL" id="GEA79570.1"/>
    </source>
</evidence>
<sequence>MHADEHPSWVVARQVAAGAWTRAGCGVYVPAGVSDPRALVVARAAGVHRRTRARHVLSHTTAAVLHGLALWEVEPVTHLRHAHRGSGSADPSVRHHRPLPPDEHVTDVIGLPVTDLALTVRDCLAALPPLAGLVVADSALRAGLPRSRLEELVTAARGPGSARARLLAALADDGAESARESMTRFAFLRAGWPPPLTQVRVATPRAVYWADLGWPDWRVAVEYDGIDKYADAPRHKLLEEKLRRDAFAEAGWQTVHVTAADTLTTILDRTRRVLPPGALPPTPRPHPLLSPLTGRR</sequence>
<name>A0A4Y3K9S5_CELUD</name>
<reference evidence="2 3" key="1">
    <citation type="submission" date="2019-06" db="EMBL/GenBank/DDBJ databases">
        <title>Whole genome shotgun sequence of Cellulomonas uda NBRC 3747.</title>
        <authorList>
            <person name="Hosoyama A."/>
            <person name="Uohara A."/>
            <person name="Ohji S."/>
            <person name="Ichikawa N."/>
        </authorList>
    </citation>
    <scope>NUCLEOTIDE SEQUENCE [LARGE SCALE GENOMIC DNA]</scope>
    <source>
        <strain evidence="2 3">NBRC 3747</strain>
    </source>
</reference>
<proteinExistence type="predicted"/>
<dbReference type="AlphaFoldDB" id="A0A4Y3K9S5"/>
<dbReference type="SUPFAM" id="SSF52980">
    <property type="entry name" value="Restriction endonuclease-like"/>
    <property type="match status" value="1"/>
</dbReference>
<gene>
    <name evidence="2" type="ORF">CUD01_00140</name>
</gene>